<reference evidence="2 3" key="1">
    <citation type="submission" date="2019-05" db="EMBL/GenBank/DDBJ databases">
        <title>Another draft genome of Portunus trituberculatus and its Hox gene families provides insights of decapod evolution.</title>
        <authorList>
            <person name="Jeong J.-H."/>
            <person name="Song I."/>
            <person name="Kim S."/>
            <person name="Choi T."/>
            <person name="Kim D."/>
            <person name="Ryu S."/>
            <person name="Kim W."/>
        </authorList>
    </citation>
    <scope>NUCLEOTIDE SEQUENCE [LARGE SCALE GENOMIC DNA]</scope>
    <source>
        <tissue evidence="2">Muscle</tissue>
    </source>
</reference>
<organism evidence="2 3">
    <name type="scientific">Portunus trituberculatus</name>
    <name type="common">Swimming crab</name>
    <name type="synonym">Neptunus trituberculatus</name>
    <dbReference type="NCBI Taxonomy" id="210409"/>
    <lineage>
        <taxon>Eukaryota</taxon>
        <taxon>Metazoa</taxon>
        <taxon>Ecdysozoa</taxon>
        <taxon>Arthropoda</taxon>
        <taxon>Crustacea</taxon>
        <taxon>Multicrustacea</taxon>
        <taxon>Malacostraca</taxon>
        <taxon>Eumalacostraca</taxon>
        <taxon>Eucarida</taxon>
        <taxon>Decapoda</taxon>
        <taxon>Pleocyemata</taxon>
        <taxon>Brachyura</taxon>
        <taxon>Eubrachyura</taxon>
        <taxon>Portunoidea</taxon>
        <taxon>Portunidae</taxon>
        <taxon>Portuninae</taxon>
        <taxon>Portunus</taxon>
    </lineage>
</organism>
<evidence type="ECO:0000256" key="1">
    <source>
        <dbReference type="SAM" id="MobiDB-lite"/>
    </source>
</evidence>
<protein>
    <submittedName>
        <fullName evidence="2">Uncharacterized protein</fullName>
    </submittedName>
</protein>
<accession>A0A5B7CM27</accession>
<sequence>MIKAVSTRRPNQAIPPTVTDPRPPTTRPLTHPVPCHAPPCPVPPCLAQSLPPAPPEAKRPPVNDKSRGSAKGRVCGVGRGEHHTLDCALGERQRYIKVAAEISGSQWSAD</sequence>
<comment type="caution">
    <text evidence="2">The sequence shown here is derived from an EMBL/GenBank/DDBJ whole genome shotgun (WGS) entry which is preliminary data.</text>
</comment>
<feature type="compositionally biased region" description="Basic and acidic residues" evidence="1">
    <location>
        <begin position="56"/>
        <end position="67"/>
    </location>
</feature>
<gene>
    <name evidence="2" type="ORF">E2C01_002498</name>
</gene>
<dbReference type="AlphaFoldDB" id="A0A5B7CM27"/>
<evidence type="ECO:0000313" key="3">
    <source>
        <dbReference type="Proteomes" id="UP000324222"/>
    </source>
</evidence>
<keyword evidence="3" id="KW-1185">Reference proteome</keyword>
<feature type="region of interest" description="Disordered" evidence="1">
    <location>
        <begin position="1"/>
        <end position="32"/>
    </location>
</feature>
<name>A0A5B7CM27_PORTR</name>
<dbReference type="EMBL" id="VSRR010000091">
    <property type="protein sequence ID" value="MPC09881.1"/>
    <property type="molecule type" value="Genomic_DNA"/>
</dbReference>
<feature type="region of interest" description="Disordered" evidence="1">
    <location>
        <begin position="45"/>
        <end position="77"/>
    </location>
</feature>
<dbReference type="Proteomes" id="UP000324222">
    <property type="component" value="Unassembled WGS sequence"/>
</dbReference>
<evidence type="ECO:0000313" key="2">
    <source>
        <dbReference type="EMBL" id="MPC09881.1"/>
    </source>
</evidence>
<proteinExistence type="predicted"/>